<reference evidence="1 2" key="1">
    <citation type="journal article" date="2021" name="Hortic Res">
        <title>The domestication of Cucurbita argyrosperma as revealed by the genome of its wild relative.</title>
        <authorList>
            <person name="Barrera-Redondo J."/>
            <person name="Sanchez-de la Vega G."/>
            <person name="Aguirre-Liguori J.A."/>
            <person name="Castellanos-Morales G."/>
            <person name="Gutierrez-Guerrero Y.T."/>
            <person name="Aguirre-Dugua X."/>
            <person name="Aguirre-Planter E."/>
            <person name="Tenaillon M.I."/>
            <person name="Lira-Saade R."/>
            <person name="Eguiarte L.E."/>
        </authorList>
    </citation>
    <scope>NUCLEOTIDE SEQUENCE [LARGE SCALE GENOMIC DNA]</scope>
    <source>
        <strain evidence="1">JBR-2021</strain>
    </source>
</reference>
<protein>
    <submittedName>
        <fullName evidence="1">Uncharacterized protein</fullName>
    </submittedName>
</protein>
<accession>A0AAV6MFE5</accession>
<comment type="caution">
    <text evidence="1">The sequence shown here is derived from an EMBL/GenBank/DDBJ whole genome shotgun (WGS) entry which is preliminary data.</text>
</comment>
<sequence>MEVWSCVGVRFPLLASSAPSFKPLPDAELPLHQFSAKKVISLSVVDDRGRSWKSRSPLGKDYGNKYDDEAIFVVEFLDDRASVSVVLNLDETRVCAYETSSLPAVSGIQATEAGFNWSELECVSSDKAIDFPNVYYLLLVLKDMLDRW</sequence>
<dbReference type="Proteomes" id="UP000685013">
    <property type="component" value="Chromosome 14"/>
</dbReference>
<dbReference type="AlphaFoldDB" id="A0AAV6MFE5"/>
<gene>
    <name evidence="1" type="ORF">SDJN03_20475</name>
</gene>
<organism evidence="1 2">
    <name type="scientific">Cucurbita argyrosperma subsp. sororia</name>
    <dbReference type="NCBI Taxonomy" id="37648"/>
    <lineage>
        <taxon>Eukaryota</taxon>
        <taxon>Viridiplantae</taxon>
        <taxon>Streptophyta</taxon>
        <taxon>Embryophyta</taxon>
        <taxon>Tracheophyta</taxon>
        <taxon>Spermatophyta</taxon>
        <taxon>Magnoliopsida</taxon>
        <taxon>eudicotyledons</taxon>
        <taxon>Gunneridae</taxon>
        <taxon>Pentapetalae</taxon>
        <taxon>rosids</taxon>
        <taxon>fabids</taxon>
        <taxon>Cucurbitales</taxon>
        <taxon>Cucurbitaceae</taxon>
        <taxon>Cucurbiteae</taxon>
        <taxon>Cucurbita</taxon>
    </lineage>
</organism>
<name>A0AAV6MFE5_9ROSI</name>
<feature type="non-terminal residue" evidence="1">
    <location>
        <position position="1"/>
    </location>
</feature>
<evidence type="ECO:0000313" key="2">
    <source>
        <dbReference type="Proteomes" id="UP000685013"/>
    </source>
</evidence>
<dbReference type="EMBL" id="JAGKQH010000014">
    <property type="protein sequence ID" value="KAG6580473.1"/>
    <property type="molecule type" value="Genomic_DNA"/>
</dbReference>
<evidence type="ECO:0000313" key="1">
    <source>
        <dbReference type="EMBL" id="KAG6580473.1"/>
    </source>
</evidence>
<proteinExistence type="predicted"/>
<keyword evidence="2" id="KW-1185">Reference proteome</keyword>